<dbReference type="SUPFAM" id="SSF142913">
    <property type="entry name" value="YktB/PF0168-like"/>
    <property type="match status" value="1"/>
</dbReference>
<evidence type="ECO:0000313" key="3">
    <source>
        <dbReference type="Proteomes" id="UP001595843"/>
    </source>
</evidence>
<name>A0ABV8JCG8_9BACL</name>
<sequence length="209" mass="23766">MAFTGFEISDFDVFTIPGLDPRMEELRERVRPKLQALGEAIAPRLSEQTGETMYVHVAKHARRSVNPPDETWVAWSDGKRGYKSRPHFQVGLREANLFGMFALIYEYPNKPGFARDMLEQLDEILPALPGTFVVSPDHTKPETHSLTELGKEGLEQMLKRLGNVKKAEFLIGIELNREDPTVRNGEKLIRKVEETFTTLQPLYQIASLA</sequence>
<protein>
    <recommendedName>
        <fullName evidence="1">UPF0637 protein ACFOUO_07155</fullName>
    </recommendedName>
</protein>
<comment type="similarity">
    <text evidence="1">Belongs to the UPF0637 family.</text>
</comment>
<dbReference type="InterPro" id="IPR053707">
    <property type="entry name" value="UPF0637_domain_sf"/>
</dbReference>
<accession>A0ABV8JCG8</accession>
<dbReference type="EMBL" id="JBHSAP010000009">
    <property type="protein sequence ID" value="MFC4076588.1"/>
    <property type="molecule type" value="Genomic_DNA"/>
</dbReference>
<proteinExistence type="inferred from homology"/>
<dbReference type="Gene3D" id="3.30.930.20">
    <property type="entry name" value="Protein of unknown function DUF1054"/>
    <property type="match status" value="1"/>
</dbReference>
<keyword evidence="3" id="KW-1185">Reference proteome</keyword>
<dbReference type="RefSeq" id="WP_380703662.1">
    <property type="nucleotide sequence ID" value="NZ_JBHSAP010000009.1"/>
</dbReference>
<reference evidence="3" key="1">
    <citation type="journal article" date="2019" name="Int. J. Syst. Evol. Microbiol.">
        <title>The Global Catalogue of Microorganisms (GCM) 10K type strain sequencing project: providing services to taxonomists for standard genome sequencing and annotation.</title>
        <authorList>
            <consortium name="The Broad Institute Genomics Platform"/>
            <consortium name="The Broad Institute Genome Sequencing Center for Infectious Disease"/>
            <person name="Wu L."/>
            <person name="Ma J."/>
        </authorList>
    </citation>
    <scope>NUCLEOTIDE SEQUENCE [LARGE SCALE GENOMIC DNA]</scope>
    <source>
        <strain evidence="3">IBRC-M 10813</strain>
    </source>
</reference>
<dbReference type="Pfam" id="PF06335">
    <property type="entry name" value="DUF1054"/>
    <property type="match status" value="1"/>
</dbReference>
<evidence type="ECO:0000256" key="1">
    <source>
        <dbReference type="HAMAP-Rule" id="MF_01851"/>
    </source>
</evidence>
<evidence type="ECO:0000313" key="2">
    <source>
        <dbReference type="EMBL" id="MFC4076588.1"/>
    </source>
</evidence>
<dbReference type="PIRSF" id="PIRSF021332">
    <property type="entry name" value="DUF1054"/>
    <property type="match status" value="1"/>
</dbReference>
<dbReference type="HAMAP" id="MF_01851">
    <property type="entry name" value="UPF0637"/>
    <property type="match status" value="1"/>
</dbReference>
<organism evidence="2 3">
    <name type="scientific">Salinithrix halophila</name>
    <dbReference type="NCBI Taxonomy" id="1485204"/>
    <lineage>
        <taxon>Bacteria</taxon>
        <taxon>Bacillati</taxon>
        <taxon>Bacillota</taxon>
        <taxon>Bacilli</taxon>
        <taxon>Bacillales</taxon>
        <taxon>Thermoactinomycetaceae</taxon>
        <taxon>Salinithrix</taxon>
    </lineage>
</organism>
<dbReference type="InterPro" id="IPR009403">
    <property type="entry name" value="UPF0637"/>
</dbReference>
<comment type="caution">
    <text evidence="2">The sequence shown here is derived from an EMBL/GenBank/DDBJ whole genome shotgun (WGS) entry which is preliminary data.</text>
</comment>
<gene>
    <name evidence="2" type="ORF">ACFOUO_07155</name>
</gene>
<dbReference type="Proteomes" id="UP001595843">
    <property type="component" value="Unassembled WGS sequence"/>
</dbReference>